<feature type="domain" description="Ribosome maturation factor RimP C-terminal" evidence="5">
    <location>
        <begin position="90"/>
        <end position="155"/>
    </location>
</feature>
<keyword evidence="2 3" id="KW-0690">Ribosome biogenesis</keyword>
<dbReference type="InterPro" id="IPR028998">
    <property type="entry name" value="RimP_C"/>
</dbReference>
<protein>
    <recommendedName>
        <fullName evidence="3">Ribosome maturation factor RimP</fullName>
    </recommendedName>
</protein>
<reference evidence="6 7" key="1">
    <citation type="submission" date="2018-08" db="EMBL/GenBank/DDBJ databases">
        <title>Draft genome sequence of Psychrilyobacter sp. strain SD5 isolated from Black Sea water.</title>
        <authorList>
            <person name="Yadav S."/>
            <person name="Villanueva L."/>
            <person name="Damste J.S.S."/>
        </authorList>
    </citation>
    <scope>NUCLEOTIDE SEQUENCE [LARGE SCALE GENOMIC DNA]</scope>
    <source>
        <strain evidence="6 7">SD5</strain>
    </source>
</reference>
<dbReference type="HAMAP" id="MF_01077">
    <property type="entry name" value="RimP"/>
    <property type="match status" value="1"/>
</dbReference>
<dbReference type="InterPro" id="IPR003728">
    <property type="entry name" value="Ribosome_maturation_RimP"/>
</dbReference>
<dbReference type="InterPro" id="IPR035956">
    <property type="entry name" value="RimP_N_sf"/>
</dbReference>
<sequence>MAKKVDEKLLDRVEKLLVPVLEPIELELVDMEYIQDGAYWFLRIYLEKIGGEITLDECAKVSNSISEDVDKMIEDKFFLEVSSPGLERPLKKEKDFVRFAGEKIKVILKHKVEDSRNWTGKLEKCEESVVYLNTEEKTLEIPFEEIKKANIVFEFKDN</sequence>
<evidence type="ECO:0000256" key="2">
    <source>
        <dbReference type="ARBA" id="ARBA00022517"/>
    </source>
</evidence>
<accession>A0ABX9KG39</accession>
<comment type="function">
    <text evidence="3">Required for maturation of 30S ribosomal subunits.</text>
</comment>
<organism evidence="6 7">
    <name type="scientific">Psychrilyobacter piezotolerans</name>
    <dbReference type="NCBI Taxonomy" id="2293438"/>
    <lineage>
        <taxon>Bacteria</taxon>
        <taxon>Fusobacteriati</taxon>
        <taxon>Fusobacteriota</taxon>
        <taxon>Fusobacteriia</taxon>
        <taxon>Fusobacteriales</taxon>
        <taxon>Fusobacteriaceae</taxon>
        <taxon>Psychrilyobacter</taxon>
    </lineage>
</organism>
<feature type="domain" description="Ribosome maturation factor RimP N-terminal" evidence="4">
    <location>
        <begin position="17"/>
        <end position="87"/>
    </location>
</feature>
<comment type="caution">
    <text evidence="6">The sequence shown here is derived from an EMBL/GenBank/DDBJ whole genome shotgun (WGS) entry which is preliminary data.</text>
</comment>
<dbReference type="SUPFAM" id="SSF75420">
    <property type="entry name" value="YhbC-like, N-terminal domain"/>
    <property type="match status" value="1"/>
</dbReference>
<dbReference type="RefSeq" id="WP_114642921.1">
    <property type="nucleotide sequence ID" value="NZ_JAACIO010000021.1"/>
</dbReference>
<dbReference type="PANTHER" id="PTHR33867">
    <property type="entry name" value="RIBOSOME MATURATION FACTOR RIMP"/>
    <property type="match status" value="1"/>
</dbReference>
<gene>
    <name evidence="3" type="primary">rimP</name>
    <name evidence="6" type="ORF">DYH56_10995</name>
</gene>
<evidence type="ECO:0000259" key="4">
    <source>
        <dbReference type="Pfam" id="PF02576"/>
    </source>
</evidence>
<dbReference type="SUPFAM" id="SSF74942">
    <property type="entry name" value="YhbC-like, C-terminal domain"/>
    <property type="match status" value="1"/>
</dbReference>
<dbReference type="InterPro" id="IPR036847">
    <property type="entry name" value="RimP_C_sf"/>
</dbReference>
<dbReference type="EMBL" id="QUAJ01000020">
    <property type="protein sequence ID" value="REI40379.1"/>
    <property type="molecule type" value="Genomic_DNA"/>
</dbReference>
<evidence type="ECO:0000313" key="7">
    <source>
        <dbReference type="Proteomes" id="UP000263486"/>
    </source>
</evidence>
<dbReference type="Gene3D" id="3.30.300.70">
    <property type="entry name" value="RimP-like superfamily, N-terminal"/>
    <property type="match status" value="1"/>
</dbReference>
<evidence type="ECO:0000259" key="5">
    <source>
        <dbReference type="Pfam" id="PF17384"/>
    </source>
</evidence>
<dbReference type="Pfam" id="PF17384">
    <property type="entry name" value="DUF150_C"/>
    <property type="match status" value="1"/>
</dbReference>
<comment type="similarity">
    <text evidence="3">Belongs to the RimP family.</text>
</comment>
<evidence type="ECO:0000256" key="3">
    <source>
        <dbReference type="HAMAP-Rule" id="MF_01077"/>
    </source>
</evidence>
<dbReference type="Gene3D" id="2.30.30.180">
    <property type="entry name" value="Ribosome maturation factor RimP, C-terminal domain"/>
    <property type="match status" value="1"/>
</dbReference>
<keyword evidence="1 3" id="KW-0963">Cytoplasm</keyword>
<keyword evidence="7" id="KW-1185">Reference proteome</keyword>
<name>A0ABX9KG39_9FUSO</name>
<evidence type="ECO:0000313" key="6">
    <source>
        <dbReference type="EMBL" id="REI40379.1"/>
    </source>
</evidence>
<dbReference type="PANTHER" id="PTHR33867:SF1">
    <property type="entry name" value="RIBOSOME MATURATION FACTOR RIMP"/>
    <property type="match status" value="1"/>
</dbReference>
<dbReference type="InterPro" id="IPR028989">
    <property type="entry name" value="RimP_N"/>
</dbReference>
<comment type="subcellular location">
    <subcellularLocation>
        <location evidence="3">Cytoplasm</location>
    </subcellularLocation>
</comment>
<dbReference type="CDD" id="cd01734">
    <property type="entry name" value="YlxS_C"/>
    <property type="match status" value="1"/>
</dbReference>
<proteinExistence type="inferred from homology"/>
<dbReference type="Pfam" id="PF02576">
    <property type="entry name" value="RimP_N"/>
    <property type="match status" value="1"/>
</dbReference>
<evidence type="ECO:0000256" key="1">
    <source>
        <dbReference type="ARBA" id="ARBA00022490"/>
    </source>
</evidence>
<dbReference type="Proteomes" id="UP000263486">
    <property type="component" value="Unassembled WGS sequence"/>
</dbReference>